<dbReference type="InterPro" id="IPR013805">
    <property type="entry name" value="GrpE_CC"/>
</dbReference>
<sequence>MTDTTDTQDETLRAETAQAAPEVAEHDAAAQRIAELENQLADAKQQYLYAQADIQNVRRRAEKDVADARAYAATAFARDVLSVADNLARGLAAIPADAREDERFKGLVTGLDATGRELDSVLSRHGITRIQAMGAKLDPNQHQAMMEMPSDAEPGTIVQEMQAGYMIKDRLLRPALVAVAKAPANG</sequence>
<dbReference type="NCBIfam" id="NF010738">
    <property type="entry name" value="PRK14140.1"/>
    <property type="match status" value="1"/>
</dbReference>
<evidence type="ECO:0000256" key="13">
    <source>
        <dbReference type="SAM" id="Coils"/>
    </source>
</evidence>
<evidence type="ECO:0000256" key="11">
    <source>
        <dbReference type="RuleBase" id="RU000639"/>
    </source>
</evidence>
<comment type="caution">
    <text evidence="15">The sequence shown here is derived from an EMBL/GenBank/DDBJ whole genome shotgun (WGS) entry which is preliminary data.</text>
</comment>
<dbReference type="HAMAP" id="MF_01151">
    <property type="entry name" value="GrpE"/>
    <property type="match status" value="1"/>
</dbReference>
<evidence type="ECO:0000256" key="6">
    <source>
        <dbReference type="ARBA" id="ARBA00023186"/>
    </source>
</evidence>
<dbReference type="FunFam" id="2.30.22.10:FF:000001">
    <property type="entry name" value="Protein GrpE"/>
    <property type="match status" value="1"/>
</dbReference>
<evidence type="ECO:0000313" key="15">
    <source>
        <dbReference type="EMBL" id="MBB4617585.1"/>
    </source>
</evidence>
<evidence type="ECO:0000256" key="9">
    <source>
        <dbReference type="ARBA" id="ARBA00076414"/>
    </source>
</evidence>
<keyword evidence="5 10" id="KW-0346">Stress response</keyword>
<dbReference type="Proteomes" id="UP000574769">
    <property type="component" value="Unassembled WGS sequence"/>
</dbReference>
<feature type="region of interest" description="Disordered" evidence="14">
    <location>
        <begin position="1"/>
        <end position="26"/>
    </location>
</feature>
<organism evidence="15 16">
    <name type="scientific">Sphingomonas abaci</name>
    <dbReference type="NCBI Taxonomy" id="237611"/>
    <lineage>
        <taxon>Bacteria</taxon>
        <taxon>Pseudomonadati</taxon>
        <taxon>Pseudomonadota</taxon>
        <taxon>Alphaproteobacteria</taxon>
        <taxon>Sphingomonadales</taxon>
        <taxon>Sphingomonadaceae</taxon>
        <taxon>Sphingomonas</taxon>
    </lineage>
</organism>
<evidence type="ECO:0000256" key="12">
    <source>
        <dbReference type="RuleBase" id="RU004478"/>
    </source>
</evidence>
<dbReference type="InterPro" id="IPR000740">
    <property type="entry name" value="GrpE"/>
</dbReference>
<feature type="coiled-coil region" evidence="13">
    <location>
        <begin position="26"/>
        <end position="60"/>
    </location>
</feature>
<evidence type="ECO:0000256" key="5">
    <source>
        <dbReference type="ARBA" id="ARBA00023016"/>
    </source>
</evidence>
<dbReference type="PROSITE" id="PS01071">
    <property type="entry name" value="GRPE"/>
    <property type="match status" value="1"/>
</dbReference>
<comment type="similarity">
    <text evidence="2 10 12">Belongs to the GrpE family.</text>
</comment>
<dbReference type="GO" id="GO:0051082">
    <property type="term" value="F:unfolded protein binding"/>
    <property type="evidence" value="ECO:0007669"/>
    <property type="project" value="TreeGrafter"/>
</dbReference>
<keyword evidence="6 10" id="KW-0143">Chaperone</keyword>
<dbReference type="PANTHER" id="PTHR21237">
    <property type="entry name" value="GRPE PROTEIN"/>
    <property type="match status" value="1"/>
</dbReference>
<comment type="subcellular location">
    <subcellularLocation>
        <location evidence="1 10">Cytoplasm</location>
    </subcellularLocation>
</comment>
<dbReference type="GO" id="GO:0000774">
    <property type="term" value="F:adenyl-nucleotide exchange factor activity"/>
    <property type="evidence" value="ECO:0007669"/>
    <property type="project" value="InterPro"/>
</dbReference>
<evidence type="ECO:0000256" key="1">
    <source>
        <dbReference type="ARBA" id="ARBA00004496"/>
    </source>
</evidence>
<dbReference type="AlphaFoldDB" id="A0A7W7EZQ2"/>
<accession>A0A7W7EZQ2</accession>
<dbReference type="GO" id="GO:0042803">
    <property type="term" value="F:protein homodimerization activity"/>
    <property type="evidence" value="ECO:0007669"/>
    <property type="project" value="InterPro"/>
</dbReference>
<keyword evidence="4 10" id="KW-0963">Cytoplasm</keyword>
<keyword evidence="13" id="KW-0175">Coiled coil</keyword>
<evidence type="ECO:0000256" key="8">
    <source>
        <dbReference type="ARBA" id="ARBA00072274"/>
    </source>
</evidence>
<dbReference type="EMBL" id="JACHNY010000003">
    <property type="protein sequence ID" value="MBB4617585.1"/>
    <property type="molecule type" value="Genomic_DNA"/>
</dbReference>
<evidence type="ECO:0000256" key="3">
    <source>
        <dbReference type="ARBA" id="ARBA00011738"/>
    </source>
</evidence>
<gene>
    <name evidence="10" type="primary">grpE</name>
    <name evidence="15" type="ORF">GGQ96_001713</name>
</gene>
<dbReference type="Pfam" id="PF01025">
    <property type="entry name" value="GrpE"/>
    <property type="match status" value="1"/>
</dbReference>
<dbReference type="SUPFAM" id="SSF58014">
    <property type="entry name" value="Coiled-coil domain of nucleotide exchange factor GrpE"/>
    <property type="match status" value="1"/>
</dbReference>
<reference evidence="15 16" key="1">
    <citation type="submission" date="2020-08" db="EMBL/GenBank/DDBJ databases">
        <title>Genomic Encyclopedia of Type Strains, Phase IV (KMG-IV): sequencing the most valuable type-strain genomes for metagenomic binning, comparative biology and taxonomic classification.</title>
        <authorList>
            <person name="Goeker M."/>
        </authorList>
    </citation>
    <scope>NUCLEOTIDE SEQUENCE [LARGE SCALE GENOMIC DNA]</scope>
    <source>
        <strain evidence="15 16">DSM 15867</strain>
    </source>
</reference>
<dbReference type="PANTHER" id="PTHR21237:SF23">
    <property type="entry name" value="GRPE PROTEIN HOMOLOG, MITOCHONDRIAL"/>
    <property type="match status" value="1"/>
</dbReference>
<dbReference type="InterPro" id="IPR009012">
    <property type="entry name" value="GrpE_head"/>
</dbReference>
<dbReference type="Gene3D" id="2.30.22.10">
    <property type="entry name" value="Head domain of nucleotide exchange factor GrpE"/>
    <property type="match status" value="1"/>
</dbReference>
<protein>
    <recommendedName>
        <fullName evidence="8 10">Protein GrpE</fullName>
    </recommendedName>
    <alternativeName>
        <fullName evidence="9 10">HSP-70 cofactor</fullName>
    </alternativeName>
</protein>
<dbReference type="RefSeq" id="WP_184113567.1">
    <property type="nucleotide sequence ID" value="NZ_JACHNY010000003.1"/>
</dbReference>
<dbReference type="GO" id="GO:0005737">
    <property type="term" value="C:cytoplasm"/>
    <property type="evidence" value="ECO:0007669"/>
    <property type="project" value="UniProtKB-SubCell"/>
</dbReference>
<evidence type="ECO:0000256" key="2">
    <source>
        <dbReference type="ARBA" id="ARBA00009054"/>
    </source>
</evidence>
<comment type="subunit">
    <text evidence="3 10">Homodimer.</text>
</comment>
<evidence type="ECO:0000256" key="10">
    <source>
        <dbReference type="HAMAP-Rule" id="MF_01151"/>
    </source>
</evidence>
<dbReference type="PRINTS" id="PR00773">
    <property type="entry name" value="GRPEPROTEIN"/>
</dbReference>
<dbReference type="SUPFAM" id="SSF51064">
    <property type="entry name" value="Head domain of nucleotide exchange factor GrpE"/>
    <property type="match status" value="1"/>
</dbReference>
<comment type="function">
    <text evidence="7 10 11">Participates actively in the response to hyperosmotic and heat shock by preventing the aggregation of stress-denatured proteins, in association with DnaK and GrpE. It is the nucleotide exchange factor for DnaK and may function as a thermosensor. Unfolded proteins bind initially to DnaJ; upon interaction with the DnaJ-bound protein, DnaK hydrolyzes its bound ATP, resulting in the formation of a stable complex. GrpE releases ADP from DnaK; ATP binding to DnaK triggers the release of the substrate protein, thus completing the reaction cycle. Several rounds of ATP-dependent interactions between DnaJ, DnaK and GrpE are required for fully efficient folding.</text>
</comment>
<dbReference type="CDD" id="cd00446">
    <property type="entry name" value="GrpE"/>
    <property type="match status" value="1"/>
</dbReference>
<proteinExistence type="inferred from homology"/>
<dbReference type="GO" id="GO:0006457">
    <property type="term" value="P:protein folding"/>
    <property type="evidence" value="ECO:0007669"/>
    <property type="project" value="InterPro"/>
</dbReference>
<evidence type="ECO:0000256" key="4">
    <source>
        <dbReference type="ARBA" id="ARBA00022490"/>
    </source>
</evidence>
<evidence type="ECO:0000256" key="14">
    <source>
        <dbReference type="SAM" id="MobiDB-lite"/>
    </source>
</evidence>
<dbReference type="Gene3D" id="3.90.20.20">
    <property type="match status" value="1"/>
</dbReference>
<evidence type="ECO:0000256" key="7">
    <source>
        <dbReference type="ARBA" id="ARBA00053401"/>
    </source>
</evidence>
<evidence type="ECO:0000313" key="16">
    <source>
        <dbReference type="Proteomes" id="UP000574769"/>
    </source>
</evidence>
<dbReference type="GO" id="GO:0051087">
    <property type="term" value="F:protein-folding chaperone binding"/>
    <property type="evidence" value="ECO:0007669"/>
    <property type="project" value="InterPro"/>
</dbReference>
<name>A0A7W7EZQ2_9SPHN</name>
<keyword evidence="16" id="KW-1185">Reference proteome</keyword>